<dbReference type="Proteomes" id="UP000241818">
    <property type="component" value="Unassembled WGS sequence"/>
</dbReference>
<dbReference type="AlphaFoldDB" id="A0A2T3B9F4"/>
<dbReference type="EMBL" id="KZ679007">
    <property type="protein sequence ID" value="PSS24953.1"/>
    <property type="molecule type" value="Genomic_DNA"/>
</dbReference>
<sequence length="276" mass="30390">LSESQGPTAVAICILFAVITFIVISLRLFSRIFIIHSTGLDDDTQLLSWAFIIVTILAVHHGLGDHIQKVEAMGGPNFIAYAKIVWMSSIFYNSCLGFIKLSVLALYSRLGDTTLQKMAFIMMAVVGCQCSANVLTCIFQCSPIRGAWDTSLKPKCVNINAFYLSNAALNILTDLITYAMPIRMVLGLQTPTKQKFAIGIMFCLGFFACISSIVRITFVPAMLTSPDATWAIAKPMYWSVIETNVGILAASIPSFKPIARRYLPRLIGEYSSGRNY</sequence>
<evidence type="ECO:0000256" key="4">
    <source>
        <dbReference type="ARBA" id="ARBA00023136"/>
    </source>
</evidence>
<accession>A0A2T3B9F4</accession>
<keyword evidence="9" id="KW-1185">Reference proteome</keyword>
<feature type="domain" description="Rhodopsin" evidence="7">
    <location>
        <begin position="26"/>
        <end position="260"/>
    </location>
</feature>
<dbReference type="GeneID" id="36577734"/>
<feature type="transmembrane region" description="Helical" evidence="6">
    <location>
        <begin position="6"/>
        <end position="26"/>
    </location>
</feature>
<feature type="transmembrane region" description="Helical" evidence="6">
    <location>
        <begin position="84"/>
        <end position="107"/>
    </location>
</feature>
<reference evidence="8 9" key="1">
    <citation type="journal article" date="2018" name="New Phytol.">
        <title>Comparative genomics and transcriptomics depict ericoid mycorrhizal fungi as versatile saprotrophs and plant mutualists.</title>
        <authorList>
            <person name="Martino E."/>
            <person name="Morin E."/>
            <person name="Grelet G.A."/>
            <person name="Kuo A."/>
            <person name="Kohler A."/>
            <person name="Daghino S."/>
            <person name="Barry K.W."/>
            <person name="Cichocki N."/>
            <person name="Clum A."/>
            <person name="Dockter R.B."/>
            <person name="Hainaut M."/>
            <person name="Kuo R.C."/>
            <person name="LaButti K."/>
            <person name="Lindahl B.D."/>
            <person name="Lindquist E.A."/>
            <person name="Lipzen A."/>
            <person name="Khouja H.R."/>
            <person name="Magnuson J."/>
            <person name="Murat C."/>
            <person name="Ohm R.A."/>
            <person name="Singer S.W."/>
            <person name="Spatafora J.W."/>
            <person name="Wang M."/>
            <person name="Veneault-Fourrey C."/>
            <person name="Henrissat B."/>
            <person name="Grigoriev I.V."/>
            <person name="Martin F.M."/>
            <person name="Perotto S."/>
        </authorList>
    </citation>
    <scope>NUCLEOTIDE SEQUENCE [LARGE SCALE GENOMIC DNA]</scope>
    <source>
        <strain evidence="8 9">ATCC 22711</strain>
    </source>
</reference>
<evidence type="ECO:0000256" key="2">
    <source>
        <dbReference type="ARBA" id="ARBA00022692"/>
    </source>
</evidence>
<evidence type="ECO:0000259" key="7">
    <source>
        <dbReference type="Pfam" id="PF20684"/>
    </source>
</evidence>
<feature type="transmembrane region" description="Helical" evidence="6">
    <location>
        <begin position="119"/>
        <end position="141"/>
    </location>
</feature>
<dbReference type="RefSeq" id="XP_024723552.1">
    <property type="nucleotide sequence ID" value="XM_024869653.1"/>
</dbReference>
<dbReference type="InParanoid" id="A0A2T3B9F4"/>
<dbReference type="PANTHER" id="PTHR33048:SF114">
    <property type="entry name" value="MEMBRANE PROTEIN PTH11-LIKE, PUTATIVE (AFU_ORTHOLOGUE AFUA_7G06620)-RELATED"/>
    <property type="match status" value="1"/>
</dbReference>
<evidence type="ECO:0000256" key="6">
    <source>
        <dbReference type="SAM" id="Phobius"/>
    </source>
</evidence>
<feature type="transmembrane region" description="Helical" evidence="6">
    <location>
        <begin position="196"/>
        <end position="216"/>
    </location>
</feature>
<evidence type="ECO:0000256" key="1">
    <source>
        <dbReference type="ARBA" id="ARBA00004141"/>
    </source>
</evidence>
<dbReference type="GO" id="GO:0016020">
    <property type="term" value="C:membrane"/>
    <property type="evidence" value="ECO:0007669"/>
    <property type="project" value="UniProtKB-SubCell"/>
</dbReference>
<protein>
    <recommendedName>
        <fullName evidence="7">Rhodopsin domain-containing protein</fullName>
    </recommendedName>
</protein>
<comment type="subcellular location">
    <subcellularLocation>
        <location evidence="1">Membrane</location>
        <topology evidence="1">Multi-pass membrane protein</topology>
    </subcellularLocation>
</comment>
<dbReference type="Pfam" id="PF20684">
    <property type="entry name" value="Fung_rhodopsin"/>
    <property type="match status" value="1"/>
</dbReference>
<keyword evidence="3 6" id="KW-1133">Transmembrane helix</keyword>
<comment type="similarity">
    <text evidence="5">Belongs to the SAT4 family.</text>
</comment>
<keyword evidence="2 6" id="KW-0812">Transmembrane</keyword>
<dbReference type="OrthoDB" id="444631at2759"/>
<proteinExistence type="inferred from homology"/>
<evidence type="ECO:0000256" key="5">
    <source>
        <dbReference type="ARBA" id="ARBA00038359"/>
    </source>
</evidence>
<evidence type="ECO:0000313" key="9">
    <source>
        <dbReference type="Proteomes" id="UP000241818"/>
    </source>
</evidence>
<dbReference type="InterPro" id="IPR052337">
    <property type="entry name" value="SAT4-like"/>
</dbReference>
<feature type="transmembrane region" description="Helical" evidence="6">
    <location>
        <begin position="161"/>
        <end position="184"/>
    </location>
</feature>
<dbReference type="STRING" id="857342.A0A2T3B9F4"/>
<dbReference type="PANTHER" id="PTHR33048">
    <property type="entry name" value="PTH11-LIKE INTEGRAL MEMBRANE PROTEIN (AFU_ORTHOLOGUE AFUA_5G11245)"/>
    <property type="match status" value="1"/>
</dbReference>
<organism evidence="8 9">
    <name type="scientific">Amorphotheca resinae ATCC 22711</name>
    <dbReference type="NCBI Taxonomy" id="857342"/>
    <lineage>
        <taxon>Eukaryota</taxon>
        <taxon>Fungi</taxon>
        <taxon>Dikarya</taxon>
        <taxon>Ascomycota</taxon>
        <taxon>Pezizomycotina</taxon>
        <taxon>Leotiomycetes</taxon>
        <taxon>Helotiales</taxon>
        <taxon>Amorphothecaceae</taxon>
        <taxon>Amorphotheca</taxon>
    </lineage>
</organism>
<feature type="non-terminal residue" evidence="8">
    <location>
        <position position="276"/>
    </location>
</feature>
<feature type="non-terminal residue" evidence="8">
    <location>
        <position position="1"/>
    </location>
</feature>
<gene>
    <name evidence="8" type="ORF">M430DRAFT_89434</name>
</gene>
<keyword evidence="4 6" id="KW-0472">Membrane</keyword>
<feature type="transmembrane region" description="Helical" evidence="6">
    <location>
        <begin position="46"/>
        <end position="64"/>
    </location>
</feature>
<evidence type="ECO:0000256" key="3">
    <source>
        <dbReference type="ARBA" id="ARBA00022989"/>
    </source>
</evidence>
<dbReference type="InterPro" id="IPR049326">
    <property type="entry name" value="Rhodopsin_dom_fungi"/>
</dbReference>
<evidence type="ECO:0000313" key="8">
    <source>
        <dbReference type="EMBL" id="PSS24953.1"/>
    </source>
</evidence>
<name>A0A2T3B9F4_AMORE</name>